<dbReference type="InterPro" id="IPR035896">
    <property type="entry name" value="AN1-like_Znf"/>
</dbReference>
<evidence type="ECO:0000256" key="29">
    <source>
        <dbReference type="ARBA" id="ARBA00074890"/>
    </source>
</evidence>
<dbReference type="EC" id="3.6.4.12" evidence="5"/>
<dbReference type="FunFam" id="3.40.50.300:FF:001146">
    <property type="entry name" value="DNA-binding protein SMUBP-2 isoform X1"/>
    <property type="match status" value="1"/>
</dbReference>
<keyword evidence="10" id="KW-0547">Nucleotide-binding</keyword>
<evidence type="ECO:0000256" key="21">
    <source>
        <dbReference type="ARBA" id="ARBA00023163"/>
    </source>
</evidence>
<dbReference type="Pfam" id="PF21138">
    <property type="entry name" value="SMUBP-2_HCS1_1B"/>
    <property type="match status" value="1"/>
</dbReference>
<evidence type="ECO:0000256" key="9">
    <source>
        <dbReference type="ARBA" id="ARBA00022723"/>
    </source>
</evidence>
<sequence length="1042" mass="116064">MFKPAFTKNKWVLGICKVVVAMENFVSQSLELLQEERAAEIEETRAWQENVSVKELQQRGVCLIKLQVSSQRTGLYGRFLVSFEPRKFEASAALPSNNFSSGDIVGLYDSQGSTPLDQLASGIVTRITQNSITVAFDEPSDQLNFDISSSFKLLKLANDVTYKRLTRALKALSQYHAGPVSKLIDILFGTSEPSFPSEILKIPELYNPSLDDSQREAIHFALSQKEVAIIHGPPGTGKTTTIVEIILQAIKQGLKVLCCAPSNVAVDNLVERLAQFKTQILRLGHPARLLESIHRHSLDAILANSDNTQIVMDIRKDIDQAFAKLKKTQERGEKAHFRGEIKTLRKELRTREEAAIVQILKKASVVLATNTGASNDGPLKLLSDDYFDLVVIDECAQALEASCWIPLMKAPKCILAGDHKQLPPTIISHKTAANGLSLSLMERLIQRFGDQMVRMLTVQYRMHSSIMEWASKQMYCGRLTAHKTVAHHLLKDLPGVSLTEETKVPLLLIDTAGCGLLELDEEDEQSKGNSGEVQIVTLHIQALIEAGVRPQDIAVIAPYNLQVQLLRKELSKKYPELEIKSVDGFQGREKEAVILSLVRSNRTGEVGFLAEDRRINVAVTRARRHLMVVCDTRTVSTHLFLKSLVDYMTEHGETRTAFEYCDDIVSENYSRPAPRAEHRRAKDSSDARRNNGSSTSDRSAASLKTRKLTQNQPTQKLGCKMQVSNDSRSLKQKKDASPGTLHQPAKTANVKDNSEKLREQIMQFMEDITRTRFEFPSSLNSHDRLLVHQIAEEFGLEHFSIGESKDRFIVIAKSETQSPVDGQPVQTMLEVIQKASSPAPHIAEENERTVTEIEGPQDCTPSVSQSKVDLKALYLERMQREQAKREMAKPKQHSSTTASLKSKNKKHTEKGKVSTKEAAASNTDEDFDALIAETIKANSVCAFLKCKASILTLGQHCIHCNKHYCLSHHIPEVHGCGGSAKAHARKLISREGILYAGSGTKDHSLDPVRKAHLQRRLGKKIEQLASQRGAKKETTQKNFGEL</sequence>
<dbReference type="SUPFAM" id="SSF118310">
    <property type="entry name" value="AN1-like Zinc finger"/>
    <property type="match status" value="1"/>
</dbReference>
<evidence type="ECO:0000256" key="7">
    <source>
        <dbReference type="ARBA" id="ARBA00022490"/>
    </source>
</evidence>
<evidence type="ECO:0000256" key="4">
    <source>
        <dbReference type="ARBA" id="ARBA00007913"/>
    </source>
</evidence>
<feature type="region of interest" description="Disordered" evidence="32">
    <location>
        <begin position="880"/>
        <end position="919"/>
    </location>
</feature>
<keyword evidence="24" id="KW-0687">Ribonucleoprotein</keyword>
<keyword evidence="11 31" id="KW-0863">Zinc-finger</keyword>
<dbReference type="GO" id="GO:1990904">
    <property type="term" value="C:ribonucleoprotein complex"/>
    <property type="evidence" value="ECO:0007669"/>
    <property type="project" value="UniProtKB-KW"/>
</dbReference>
<evidence type="ECO:0000256" key="26">
    <source>
        <dbReference type="ARBA" id="ARBA00049390"/>
    </source>
</evidence>
<evidence type="ECO:0000256" key="27">
    <source>
        <dbReference type="ARBA" id="ARBA00060343"/>
    </source>
</evidence>
<reference evidence="35 36" key="1">
    <citation type="journal article" date="2018" name="Nat. Ecol. Evol.">
        <title>Shark genomes provide insights into elasmobranch evolution and the origin of vertebrates.</title>
        <authorList>
            <person name="Hara Y"/>
            <person name="Yamaguchi K"/>
            <person name="Onimaru K"/>
            <person name="Kadota M"/>
            <person name="Koyanagi M"/>
            <person name="Keeley SD"/>
            <person name="Tatsumi K"/>
            <person name="Tanaka K"/>
            <person name="Motone F"/>
            <person name="Kageyama Y"/>
            <person name="Nozu R"/>
            <person name="Adachi N"/>
            <person name="Nishimura O"/>
            <person name="Nakagawa R"/>
            <person name="Tanegashima C"/>
            <person name="Kiyatake I"/>
            <person name="Matsumoto R"/>
            <person name="Murakumo K"/>
            <person name="Nishida K"/>
            <person name="Terakita A"/>
            <person name="Kuratani S"/>
            <person name="Sato K"/>
            <person name="Hyodo S Kuraku.S."/>
        </authorList>
    </citation>
    <scope>NUCLEOTIDE SEQUENCE [LARGE SCALE GENOMIC DNA]</scope>
</reference>
<evidence type="ECO:0000256" key="25">
    <source>
        <dbReference type="ARBA" id="ARBA00048432"/>
    </source>
</evidence>
<evidence type="ECO:0000259" key="34">
    <source>
        <dbReference type="PROSITE" id="PS51061"/>
    </source>
</evidence>
<evidence type="ECO:0000256" key="2">
    <source>
        <dbReference type="ARBA" id="ARBA00004489"/>
    </source>
</evidence>
<dbReference type="GO" id="GO:0003677">
    <property type="term" value="F:DNA binding"/>
    <property type="evidence" value="ECO:0007669"/>
    <property type="project" value="UniProtKB-KW"/>
</dbReference>
<keyword evidence="23" id="KW-0966">Cell projection</keyword>
<dbReference type="Gene3D" id="4.10.1110.10">
    <property type="entry name" value="AN1-like Zinc finger"/>
    <property type="match status" value="1"/>
</dbReference>
<feature type="region of interest" description="Disordered" evidence="32">
    <location>
        <begin position="671"/>
        <end position="752"/>
    </location>
</feature>
<evidence type="ECO:0000256" key="14">
    <source>
        <dbReference type="ARBA" id="ARBA00022833"/>
    </source>
</evidence>
<dbReference type="InterPro" id="IPR004483">
    <property type="entry name" value="SMUBP-2/Hcs1-like"/>
</dbReference>
<evidence type="ECO:0000256" key="8">
    <source>
        <dbReference type="ARBA" id="ARBA00022555"/>
    </source>
</evidence>
<dbReference type="EMBL" id="BEZZ01000111">
    <property type="protein sequence ID" value="GCC26098.1"/>
    <property type="molecule type" value="Genomic_DNA"/>
</dbReference>
<feature type="domain" description="AN1-type" evidence="33">
    <location>
        <begin position="935"/>
        <end position="984"/>
    </location>
</feature>
<dbReference type="CDD" id="cd18808">
    <property type="entry name" value="SF1_C_Upf1"/>
    <property type="match status" value="1"/>
</dbReference>
<evidence type="ECO:0000256" key="1">
    <source>
        <dbReference type="ARBA" id="ARBA00004123"/>
    </source>
</evidence>
<evidence type="ECO:0000256" key="3">
    <source>
        <dbReference type="ARBA" id="ARBA00004496"/>
    </source>
</evidence>
<dbReference type="GO" id="GO:0005737">
    <property type="term" value="C:cytoplasm"/>
    <property type="evidence" value="ECO:0007669"/>
    <property type="project" value="UniProtKB-SubCell"/>
</dbReference>
<protein>
    <recommendedName>
        <fullName evidence="29">DNA-binding protein SMUBP-2</fullName>
        <ecNumber evidence="5">3.6.4.12</ecNumber>
        <ecNumber evidence="6">3.6.4.13</ecNumber>
    </recommendedName>
    <alternativeName>
        <fullName evidence="30">ATP-dependent helicase IGHMBP2</fullName>
    </alternativeName>
</protein>
<dbReference type="InterPro" id="IPR001374">
    <property type="entry name" value="R3H_dom"/>
</dbReference>
<dbReference type="Pfam" id="PF13086">
    <property type="entry name" value="AAA_11"/>
    <property type="match status" value="1"/>
</dbReference>
<evidence type="ECO:0000256" key="24">
    <source>
        <dbReference type="ARBA" id="ARBA00023274"/>
    </source>
</evidence>
<keyword evidence="8" id="KW-0820">tRNA-binding</keyword>
<dbReference type="InterPro" id="IPR003593">
    <property type="entry name" value="AAA+_ATPase"/>
</dbReference>
<dbReference type="GO" id="GO:0030424">
    <property type="term" value="C:axon"/>
    <property type="evidence" value="ECO:0007669"/>
    <property type="project" value="UniProtKB-SubCell"/>
</dbReference>
<dbReference type="Proteomes" id="UP000287033">
    <property type="component" value="Unassembled WGS sequence"/>
</dbReference>
<dbReference type="PANTHER" id="PTHR43788">
    <property type="entry name" value="DNA2/NAM7 HELICASE FAMILY MEMBER"/>
    <property type="match status" value="1"/>
</dbReference>
<dbReference type="InterPro" id="IPR047187">
    <property type="entry name" value="SF1_C_Upf1"/>
</dbReference>
<dbReference type="FunFam" id="3.40.50.300:FF:001171">
    <property type="entry name" value="DNA-binding protein SMUBP-2"/>
    <property type="match status" value="1"/>
</dbReference>
<evidence type="ECO:0000256" key="16">
    <source>
        <dbReference type="ARBA" id="ARBA00022884"/>
    </source>
</evidence>
<evidence type="ECO:0000256" key="10">
    <source>
        <dbReference type="ARBA" id="ARBA00022741"/>
    </source>
</evidence>
<dbReference type="CDD" id="cd18044">
    <property type="entry name" value="DEXXQc_SMUBP2"/>
    <property type="match status" value="1"/>
</dbReference>
<evidence type="ECO:0000256" key="28">
    <source>
        <dbReference type="ARBA" id="ARBA00065318"/>
    </source>
</evidence>
<dbReference type="OrthoDB" id="6513042at2759"/>
<evidence type="ECO:0000256" key="31">
    <source>
        <dbReference type="PROSITE-ProRule" id="PRU00449"/>
    </source>
</evidence>
<evidence type="ECO:0000256" key="17">
    <source>
        <dbReference type="ARBA" id="ARBA00022990"/>
    </source>
</evidence>
<evidence type="ECO:0000313" key="36">
    <source>
        <dbReference type="Proteomes" id="UP000287033"/>
    </source>
</evidence>
<keyword evidence="36" id="KW-1185">Reference proteome</keyword>
<evidence type="ECO:0000313" key="35">
    <source>
        <dbReference type="EMBL" id="GCC26098.1"/>
    </source>
</evidence>
<evidence type="ECO:0000256" key="12">
    <source>
        <dbReference type="ARBA" id="ARBA00022801"/>
    </source>
</evidence>
<dbReference type="InterPro" id="IPR041679">
    <property type="entry name" value="DNA2/NAM7-like_C"/>
</dbReference>
<gene>
    <name evidence="35" type="ORF">chiPu_0004512</name>
</gene>
<comment type="subunit">
    <text evidence="28">Homooligomer. Interacts with RUVBL1. Interacts with RUVBL2. Interacts with GTF3C1. Interacts with ABT1. Interacts with ribosomes.</text>
</comment>
<keyword evidence="21" id="KW-0804">Transcription</keyword>
<comment type="function">
    <text evidence="27">5' to 3' helicase that unwinds RNA and DNA duplexes in an ATP-dependent reaction. Specific to 5'-phosphorylated single-stranded guanine-rich sequences. May play a role in RNA metabolism, ribosome biogenesis or initiation of translation. May play a role in regulation of transcription. Interacts with tRNA-Tyr.</text>
</comment>
<dbReference type="SMART" id="SM00382">
    <property type="entry name" value="AAA"/>
    <property type="match status" value="1"/>
</dbReference>
<keyword evidence="19" id="KW-0238">DNA-binding</keyword>
<evidence type="ECO:0000256" key="6">
    <source>
        <dbReference type="ARBA" id="ARBA00012552"/>
    </source>
</evidence>
<dbReference type="SMART" id="SM00154">
    <property type="entry name" value="ZnF_AN1"/>
    <property type="match status" value="1"/>
</dbReference>
<evidence type="ECO:0000256" key="22">
    <source>
        <dbReference type="ARBA" id="ARBA00023242"/>
    </source>
</evidence>
<evidence type="ECO:0000256" key="32">
    <source>
        <dbReference type="SAM" id="MobiDB-lite"/>
    </source>
</evidence>
<keyword evidence="17" id="KW-0007">Acetylation</keyword>
<dbReference type="Pfam" id="PF01428">
    <property type="entry name" value="zf-AN1"/>
    <property type="match status" value="1"/>
</dbReference>
<keyword evidence="13" id="KW-0347">Helicase</keyword>
<dbReference type="InterPro" id="IPR048761">
    <property type="entry name" value="SMUBP-2_HCS1_1B"/>
</dbReference>
<dbReference type="EC" id="3.6.4.13" evidence="6"/>
<comment type="caution">
    <text evidence="35">The sequence shown here is derived from an EMBL/GenBank/DDBJ whole genome shotgun (WGS) entry which is preliminary data.</text>
</comment>
<dbReference type="SUPFAM" id="SSF52540">
    <property type="entry name" value="P-loop containing nucleoside triphosphate hydrolases"/>
    <property type="match status" value="1"/>
</dbReference>
<dbReference type="InterPro" id="IPR000058">
    <property type="entry name" value="Znf_AN1"/>
</dbReference>
<comment type="subcellular location">
    <subcellularLocation>
        <location evidence="2">Cell projection</location>
        <location evidence="2">Axon</location>
    </subcellularLocation>
    <subcellularLocation>
        <location evidence="3">Cytoplasm</location>
    </subcellularLocation>
    <subcellularLocation>
        <location evidence="1">Nucleus</location>
    </subcellularLocation>
</comment>
<keyword evidence="22" id="KW-0539">Nucleus</keyword>
<dbReference type="InterPro" id="IPR027417">
    <property type="entry name" value="P-loop_NTPase"/>
</dbReference>
<comment type="similarity">
    <text evidence="4">Belongs to the DNA2/NAM7 helicase family.</text>
</comment>
<dbReference type="SUPFAM" id="SSF82708">
    <property type="entry name" value="R3H domain"/>
    <property type="match status" value="1"/>
</dbReference>
<dbReference type="GO" id="GO:0043139">
    <property type="term" value="F:5'-3' DNA helicase activity"/>
    <property type="evidence" value="ECO:0007669"/>
    <property type="project" value="TreeGrafter"/>
</dbReference>
<proteinExistence type="inferred from homology"/>
<dbReference type="InterPro" id="IPR050534">
    <property type="entry name" value="Coronavir_polyprotein_1ab"/>
</dbReference>
<keyword evidence="16" id="KW-0694">RNA-binding</keyword>
<keyword evidence="9" id="KW-0479">Metal-binding</keyword>
<dbReference type="GO" id="GO:0005524">
    <property type="term" value="F:ATP binding"/>
    <property type="evidence" value="ECO:0007669"/>
    <property type="project" value="UniProtKB-KW"/>
</dbReference>
<dbReference type="InterPro" id="IPR036867">
    <property type="entry name" value="R3H_dom_sf"/>
</dbReference>
<evidence type="ECO:0000256" key="15">
    <source>
        <dbReference type="ARBA" id="ARBA00022840"/>
    </source>
</evidence>
<feature type="compositionally biased region" description="Polar residues" evidence="32">
    <location>
        <begin position="690"/>
        <end position="699"/>
    </location>
</feature>
<dbReference type="GO" id="GO:0016787">
    <property type="term" value="F:hydrolase activity"/>
    <property type="evidence" value="ECO:0007669"/>
    <property type="project" value="UniProtKB-KW"/>
</dbReference>
<evidence type="ECO:0000256" key="19">
    <source>
        <dbReference type="ARBA" id="ARBA00023125"/>
    </source>
</evidence>
<keyword evidence="20" id="KW-0010">Activator</keyword>
<dbReference type="PANTHER" id="PTHR43788:SF8">
    <property type="entry name" value="DNA-BINDING PROTEIN SMUBP-2"/>
    <property type="match status" value="1"/>
</dbReference>
<comment type="catalytic activity">
    <reaction evidence="25">
        <text>ATP + H2O = ADP + phosphate + H(+)</text>
        <dbReference type="Rhea" id="RHEA:13065"/>
        <dbReference type="ChEBI" id="CHEBI:15377"/>
        <dbReference type="ChEBI" id="CHEBI:15378"/>
        <dbReference type="ChEBI" id="CHEBI:30616"/>
        <dbReference type="ChEBI" id="CHEBI:43474"/>
        <dbReference type="ChEBI" id="CHEBI:456216"/>
        <dbReference type="EC" id="3.6.4.12"/>
    </reaction>
    <physiologicalReaction direction="left-to-right" evidence="25">
        <dbReference type="Rhea" id="RHEA:13066"/>
    </physiologicalReaction>
</comment>
<keyword evidence="7" id="KW-0963">Cytoplasm</keyword>
<evidence type="ECO:0000256" key="23">
    <source>
        <dbReference type="ARBA" id="ARBA00023273"/>
    </source>
</evidence>
<feature type="domain" description="R3H" evidence="34">
    <location>
        <begin position="751"/>
        <end position="815"/>
    </location>
</feature>
<dbReference type="NCBIfam" id="TIGR00376">
    <property type="entry name" value="IGHMBP2 family helicase"/>
    <property type="match status" value="1"/>
</dbReference>
<dbReference type="Gene3D" id="3.40.50.300">
    <property type="entry name" value="P-loop containing nucleotide triphosphate hydrolases"/>
    <property type="match status" value="2"/>
</dbReference>
<dbReference type="SMART" id="SM00393">
    <property type="entry name" value="R3H"/>
    <property type="match status" value="1"/>
</dbReference>
<dbReference type="InterPro" id="IPR041677">
    <property type="entry name" value="DNA2/NAM7_AAA_11"/>
</dbReference>
<evidence type="ECO:0000256" key="18">
    <source>
        <dbReference type="ARBA" id="ARBA00023015"/>
    </source>
</evidence>
<dbReference type="PROSITE" id="PS51061">
    <property type="entry name" value="R3H"/>
    <property type="match status" value="1"/>
</dbReference>
<name>A0A401S6T7_CHIPU</name>
<dbReference type="STRING" id="137246.A0A401S6T7"/>
<keyword evidence="18" id="KW-0805">Transcription regulation</keyword>
<dbReference type="GO" id="GO:0008270">
    <property type="term" value="F:zinc ion binding"/>
    <property type="evidence" value="ECO:0007669"/>
    <property type="project" value="UniProtKB-KW"/>
</dbReference>
<evidence type="ECO:0000256" key="13">
    <source>
        <dbReference type="ARBA" id="ARBA00022806"/>
    </source>
</evidence>
<keyword evidence="12" id="KW-0378">Hydrolase</keyword>
<evidence type="ECO:0000256" key="30">
    <source>
        <dbReference type="ARBA" id="ARBA00082678"/>
    </source>
</evidence>
<comment type="catalytic activity">
    <reaction evidence="26">
        <text>ATP + H2O = ADP + phosphate + H(+)</text>
        <dbReference type="Rhea" id="RHEA:13065"/>
        <dbReference type="ChEBI" id="CHEBI:15377"/>
        <dbReference type="ChEBI" id="CHEBI:15378"/>
        <dbReference type="ChEBI" id="CHEBI:30616"/>
        <dbReference type="ChEBI" id="CHEBI:43474"/>
        <dbReference type="ChEBI" id="CHEBI:456216"/>
        <dbReference type="EC" id="3.6.4.13"/>
    </reaction>
    <physiologicalReaction direction="left-to-right" evidence="26">
        <dbReference type="Rhea" id="RHEA:13066"/>
    </physiologicalReaction>
</comment>
<dbReference type="InterPro" id="IPR014001">
    <property type="entry name" value="Helicase_ATP-bd"/>
</dbReference>
<dbReference type="SMART" id="SM00487">
    <property type="entry name" value="DEXDc"/>
    <property type="match status" value="1"/>
</dbReference>
<dbReference type="Pfam" id="PF01424">
    <property type="entry name" value="R3H"/>
    <property type="match status" value="1"/>
</dbReference>
<organism evidence="35 36">
    <name type="scientific">Chiloscyllium punctatum</name>
    <name type="common">Brownbanded bambooshark</name>
    <name type="synonym">Hemiscyllium punctatum</name>
    <dbReference type="NCBI Taxonomy" id="137246"/>
    <lineage>
        <taxon>Eukaryota</taxon>
        <taxon>Metazoa</taxon>
        <taxon>Chordata</taxon>
        <taxon>Craniata</taxon>
        <taxon>Vertebrata</taxon>
        <taxon>Chondrichthyes</taxon>
        <taxon>Elasmobranchii</taxon>
        <taxon>Galeomorphii</taxon>
        <taxon>Galeoidea</taxon>
        <taxon>Orectolobiformes</taxon>
        <taxon>Hemiscylliidae</taxon>
        <taxon>Chiloscyllium</taxon>
    </lineage>
</organism>
<dbReference type="Pfam" id="PF13087">
    <property type="entry name" value="AAA_12"/>
    <property type="match status" value="1"/>
</dbReference>
<feature type="compositionally biased region" description="Basic and acidic residues" evidence="32">
    <location>
        <begin position="880"/>
        <end position="889"/>
    </location>
</feature>
<dbReference type="GO" id="GO:0003724">
    <property type="term" value="F:RNA helicase activity"/>
    <property type="evidence" value="ECO:0007669"/>
    <property type="project" value="UniProtKB-EC"/>
</dbReference>
<evidence type="ECO:0000256" key="11">
    <source>
        <dbReference type="ARBA" id="ARBA00022771"/>
    </source>
</evidence>
<dbReference type="Gene3D" id="2.40.30.270">
    <property type="match status" value="1"/>
</dbReference>
<feature type="compositionally biased region" description="Basic and acidic residues" evidence="32">
    <location>
        <begin position="674"/>
        <end position="689"/>
    </location>
</feature>
<keyword evidence="15" id="KW-0067">ATP-binding</keyword>
<dbReference type="GO" id="GO:0000049">
    <property type="term" value="F:tRNA binding"/>
    <property type="evidence" value="ECO:0007669"/>
    <property type="project" value="UniProtKB-KW"/>
</dbReference>
<dbReference type="FunFam" id="3.30.1370.50:FF:000002">
    <property type="entry name" value="Immunoglobulin mu DNA-binding protein 2"/>
    <property type="match status" value="1"/>
</dbReference>
<evidence type="ECO:0000259" key="33">
    <source>
        <dbReference type="PROSITE" id="PS51039"/>
    </source>
</evidence>
<evidence type="ECO:0000256" key="5">
    <source>
        <dbReference type="ARBA" id="ARBA00012551"/>
    </source>
</evidence>
<dbReference type="PROSITE" id="PS51039">
    <property type="entry name" value="ZF_AN1"/>
    <property type="match status" value="1"/>
</dbReference>
<accession>A0A401S6T7</accession>
<dbReference type="FunFam" id="2.40.30.270:FF:000001">
    <property type="entry name" value="Immunoglobulin mu DNA-binding protein 2"/>
    <property type="match status" value="1"/>
</dbReference>
<dbReference type="GO" id="GO:0005634">
    <property type="term" value="C:nucleus"/>
    <property type="evidence" value="ECO:0007669"/>
    <property type="project" value="UniProtKB-SubCell"/>
</dbReference>
<dbReference type="Gene3D" id="3.30.1370.50">
    <property type="entry name" value="R3H-like domain"/>
    <property type="match status" value="1"/>
</dbReference>
<dbReference type="AlphaFoldDB" id="A0A401S6T7"/>
<dbReference type="OMA" id="TIIHGPP"/>
<keyword evidence="14" id="KW-0862">Zinc</keyword>
<evidence type="ECO:0000256" key="20">
    <source>
        <dbReference type="ARBA" id="ARBA00023159"/>
    </source>
</evidence>